<dbReference type="PANTHER" id="PTHR33589">
    <property type="entry name" value="OS11G0524900 PROTEIN"/>
    <property type="match status" value="1"/>
</dbReference>
<keyword evidence="5" id="KW-1185">Reference proteome</keyword>
<dbReference type="SMART" id="SM00915">
    <property type="entry name" value="Jacalin"/>
    <property type="match status" value="1"/>
</dbReference>
<dbReference type="Gene3D" id="2.100.10.30">
    <property type="entry name" value="Jacalin-like lectin domain"/>
    <property type="match status" value="1"/>
</dbReference>
<feature type="region of interest" description="Disordered" evidence="3">
    <location>
        <begin position="1"/>
        <end position="43"/>
    </location>
</feature>
<dbReference type="Pfam" id="PF01419">
    <property type="entry name" value="Jacalin"/>
    <property type="match status" value="1"/>
</dbReference>
<keyword evidence="1" id="KW-0732">Signal</keyword>
<dbReference type="CDD" id="cd09611">
    <property type="entry name" value="Jacalin_ZG16_like"/>
    <property type="match status" value="1"/>
</dbReference>
<protein>
    <submittedName>
        <fullName evidence="6">Pancreatic adenocarcinoma up-regulated factor</fullName>
    </submittedName>
</protein>
<dbReference type="OrthoDB" id="9606821at2759"/>
<proteinExistence type="predicted"/>
<feature type="compositionally biased region" description="Gly residues" evidence="3">
    <location>
        <begin position="97"/>
        <end position="106"/>
    </location>
</feature>
<reference evidence="5" key="1">
    <citation type="journal article" date="2022" name="J. Hered.">
        <title>A De Novo Chromosome-Level Genome Assembly of the White-Tailed Deer, Odocoileus Virginianus.</title>
        <authorList>
            <person name="London E.W."/>
            <person name="Roca A.L."/>
            <person name="Novakofski J.E."/>
            <person name="Mateus-Pinilla N.E."/>
        </authorList>
    </citation>
    <scope>NUCLEOTIDE SEQUENCE [LARGE SCALE GENOMIC DNA]</scope>
</reference>
<organism evidence="5 6">
    <name type="scientific">Odocoileus virginianus</name>
    <name type="common">White-tailed deer</name>
    <dbReference type="NCBI Taxonomy" id="9874"/>
    <lineage>
        <taxon>Eukaryota</taxon>
        <taxon>Metazoa</taxon>
        <taxon>Chordata</taxon>
        <taxon>Craniata</taxon>
        <taxon>Vertebrata</taxon>
        <taxon>Euteleostomi</taxon>
        <taxon>Mammalia</taxon>
        <taxon>Eutheria</taxon>
        <taxon>Laurasiatheria</taxon>
        <taxon>Artiodactyla</taxon>
        <taxon>Ruminantia</taxon>
        <taxon>Pecora</taxon>
        <taxon>Cervidae</taxon>
        <taxon>Odocoileinae</taxon>
        <taxon>Odocoileus</taxon>
    </lineage>
</organism>
<dbReference type="GO" id="GO:0005615">
    <property type="term" value="C:extracellular space"/>
    <property type="evidence" value="ECO:0007669"/>
    <property type="project" value="TreeGrafter"/>
</dbReference>
<dbReference type="PROSITE" id="PS51752">
    <property type="entry name" value="JACALIN_LECTIN"/>
    <property type="match status" value="1"/>
</dbReference>
<sequence>MTLLEGDLQGSSTLSVCTCRGPRPPASLPPQEDPGPWEDFSAPCSRLALPFPRGIMGLEASGGTCGVLEDRALRTPPPPLKSRSSAGAQKRDPEEGGPQGPRGGYKGPSRGCPDTTRLPAPVRDQEPLTLQPEAMMLWLTLALLWSPTCWAGALYGHGGGSYFSTTEDNENEITGIRVFIGIAGIIKSIQVRFGSSWSEKYGAPGGTPQEFVLQPGEYITGVGGSYKLFLRHLVTYTSYGRNATFGENGGRSFSAFPGGSEKVLTGVFGQHKLLGISSIGFDWDYPIVQSTYNQESTTLSPQELEDTSRK</sequence>
<evidence type="ECO:0000313" key="6">
    <source>
        <dbReference type="RefSeq" id="XP_020766095.2"/>
    </source>
</evidence>
<dbReference type="Proteomes" id="UP001652640">
    <property type="component" value="Chromosome 33"/>
</dbReference>
<dbReference type="InterPro" id="IPR036404">
    <property type="entry name" value="Jacalin-like_lectin_dom_sf"/>
</dbReference>
<evidence type="ECO:0000256" key="1">
    <source>
        <dbReference type="ARBA" id="ARBA00022729"/>
    </source>
</evidence>
<reference evidence="6" key="2">
    <citation type="submission" date="2025-08" db="UniProtKB">
        <authorList>
            <consortium name="RefSeq"/>
        </authorList>
    </citation>
    <scope>IDENTIFICATION</scope>
    <source>
        <tissue evidence="6">Tongue muscle</tissue>
    </source>
</reference>
<evidence type="ECO:0000256" key="2">
    <source>
        <dbReference type="ARBA" id="ARBA00022734"/>
    </source>
</evidence>
<dbReference type="KEGG" id="ovr:110148437"/>
<name>A0A6J0YWB0_ODOVR</name>
<dbReference type="InterPro" id="IPR001229">
    <property type="entry name" value="Jacalin-like_lectin_dom"/>
</dbReference>
<dbReference type="InterPro" id="IPR052321">
    <property type="entry name" value="PolyBind_ProtTraffic"/>
</dbReference>
<evidence type="ECO:0000313" key="5">
    <source>
        <dbReference type="Proteomes" id="UP001652640"/>
    </source>
</evidence>
<accession>A0A6J0YWB0</accession>
<dbReference type="SUPFAM" id="SSF51101">
    <property type="entry name" value="Mannose-binding lectins"/>
    <property type="match status" value="1"/>
</dbReference>
<dbReference type="InParanoid" id="A0A6J0YWB0"/>
<dbReference type="GeneID" id="110148437"/>
<feature type="compositionally biased region" description="Pro residues" evidence="3">
    <location>
        <begin position="22"/>
        <end position="33"/>
    </location>
</feature>
<dbReference type="GO" id="GO:0030246">
    <property type="term" value="F:carbohydrate binding"/>
    <property type="evidence" value="ECO:0007669"/>
    <property type="project" value="UniProtKB-KW"/>
</dbReference>
<dbReference type="AlphaFoldDB" id="A0A6J0YWB0"/>
<gene>
    <name evidence="6" type="primary">ZG16B</name>
</gene>
<feature type="domain" description="Jacalin-type lectin" evidence="4">
    <location>
        <begin position="149"/>
        <end position="285"/>
    </location>
</feature>
<feature type="region of interest" description="Disordered" evidence="3">
    <location>
        <begin position="69"/>
        <end position="124"/>
    </location>
</feature>
<keyword evidence="2" id="KW-0430">Lectin</keyword>
<dbReference type="RefSeq" id="XP_020766095.2">
    <property type="nucleotide sequence ID" value="XM_020910436.2"/>
</dbReference>
<dbReference type="FunCoup" id="A0A6J0YWB0">
    <property type="interactions" value="42"/>
</dbReference>
<evidence type="ECO:0000256" key="3">
    <source>
        <dbReference type="SAM" id="MobiDB-lite"/>
    </source>
</evidence>
<evidence type="ECO:0000259" key="4">
    <source>
        <dbReference type="PROSITE" id="PS51752"/>
    </source>
</evidence>
<dbReference type="PANTHER" id="PTHR33589:SF1">
    <property type="entry name" value="ZYMOGEN GRANULE PROTEIN 16 HOMOLOG B"/>
    <property type="match status" value="1"/>
</dbReference>